<comment type="caution">
    <text evidence="2">The sequence shown here is derived from an EMBL/GenBank/DDBJ whole genome shotgun (WGS) entry which is preliminary data.</text>
</comment>
<evidence type="ECO:0000313" key="3">
    <source>
        <dbReference type="Proteomes" id="UP000029868"/>
    </source>
</evidence>
<organism evidence="2 3">
    <name type="scientific">Colwellia psychrerythraea</name>
    <name type="common">Vibrio psychroerythus</name>
    <dbReference type="NCBI Taxonomy" id="28229"/>
    <lineage>
        <taxon>Bacteria</taxon>
        <taxon>Pseudomonadati</taxon>
        <taxon>Pseudomonadota</taxon>
        <taxon>Gammaproteobacteria</taxon>
        <taxon>Alteromonadales</taxon>
        <taxon>Colwelliaceae</taxon>
        <taxon>Colwellia</taxon>
    </lineage>
</organism>
<dbReference type="EMBL" id="JQEC01000004">
    <property type="protein sequence ID" value="KGJ96974.1"/>
    <property type="molecule type" value="Genomic_DNA"/>
</dbReference>
<dbReference type="PATRIC" id="fig|28229.3.peg.604"/>
<dbReference type="AlphaFoldDB" id="A0A099L1Y1"/>
<dbReference type="Proteomes" id="UP000029868">
    <property type="component" value="Unassembled WGS sequence"/>
</dbReference>
<protein>
    <submittedName>
        <fullName evidence="2">Uncharacterized protein</fullName>
    </submittedName>
</protein>
<feature type="compositionally biased region" description="Polar residues" evidence="1">
    <location>
        <begin position="10"/>
        <end position="28"/>
    </location>
</feature>
<evidence type="ECO:0000256" key="1">
    <source>
        <dbReference type="SAM" id="MobiDB-lite"/>
    </source>
</evidence>
<evidence type="ECO:0000313" key="2">
    <source>
        <dbReference type="EMBL" id="KGJ96974.1"/>
    </source>
</evidence>
<reference evidence="2 3" key="1">
    <citation type="submission" date="2014-08" db="EMBL/GenBank/DDBJ databases">
        <title>Genomic and Phenotypic Diversity of Colwellia psychrerythraea strains from Disparate Marine Basins.</title>
        <authorList>
            <person name="Techtmann S.M."/>
            <person name="Stelling S.C."/>
            <person name="Utturkar S.M."/>
            <person name="Alshibli N."/>
            <person name="Harris A."/>
            <person name="Brown S.D."/>
            <person name="Hazen T.C."/>
        </authorList>
    </citation>
    <scope>NUCLEOTIDE SEQUENCE [LARGE SCALE GENOMIC DNA]</scope>
    <source>
        <strain evidence="2 3">GAB14E</strain>
    </source>
</reference>
<sequence>MAHEERRNMSKSTDASVDNVNNEQKSTLEQLADANHEIEDLKLQIAWLERSYE</sequence>
<proteinExistence type="predicted"/>
<feature type="region of interest" description="Disordered" evidence="1">
    <location>
        <begin position="1"/>
        <end position="28"/>
    </location>
</feature>
<gene>
    <name evidence="2" type="ORF">GAB14E_1442</name>
</gene>
<name>A0A099L1Y1_COLPS</name>
<accession>A0A099L1Y1</accession>